<sequence>MSSSLRSHFHFFSSFHPNRFNPERPSGQAQARLRPGSGSTHPTSQANENVFFVVSKCESPALMIKRRQPAGIKSTNNRTIVVSLSLKVVIAINRGSESAHTIEIGKTLWHF</sequence>
<reference evidence="2 3" key="1">
    <citation type="journal article" date="2021" name="Elife">
        <title>Chloroplast acquisition without the gene transfer in kleptoplastic sea slugs, Plakobranchus ocellatus.</title>
        <authorList>
            <person name="Maeda T."/>
            <person name="Takahashi S."/>
            <person name="Yoshida T."/>
            <person name="Shimamura S."/>
            <person name="Takaki Y."/>
            <person name="Nagai Y."/>
            <person name="Toyoda A."/>
            <person name="Suzuki Y."/>
            <person name="Arimoto A."/>
            <person name="Ishii H."/>
            <person name="Satoh N."/>
            <person name="Nishiyama T."/>
            <person name="Hasebe M."/>
            <person name="Maruyama T."/>
            <person name="Minagawa J."/>
            <person name="Obokata J."/>
            <person name="Shigenobu S."/>
        </authorList>
    </citation>
    <scope>NUCLEOTIDE SEQUENCE [LARGE SCALE GENOMIC DNA]</scope>
</reference>
<dbReference type="AlphaFoldDB" id="A0AAV3ZI88"/>
<accession>A0AAV3ZI88</accession>
<feature type="region of interest" description="Disordered" evidence="1">
    <location>
        <begin position="15"/>
        <end position="45"/>
    </location>
</feature>
<evidence type="ECO:0000313" key="3">
    <source>
        <dbReference type="Proteomes" id="UP000735302"/>
    </source>
</evidence>
<dbReference type="EMBL" id="BLXT01002422">
    <property type="protein sequence ID" value="GFN94251.1"/>
    <property type="molecule type" value="Genomic_DNA"/>
</dbReference>
<gene>
    <name evidence="2" type="ORF">PoB_002075700</name>
</gene>
<keyword evidence="3" id="KW-1185">Reference proteome</keyword>
<organism evidence="2 3">
    <name type="scientific">Plakobranchus ocellatus</name>
    <dbReference type="NCBI Taxonomy" id="259542"/>
    <lineage>
        <taxon>Eukaryota</taxon>
        <taxon>Metazoa</taxon>
        <taxon>Spiralia</taxon>
        <taxon>Lophotrochozoa</taxon>
        <taxon>Mollusca</taxon>
        <taxon>Gastropoda</taxon>
        <taxon>Heterobranchia</taxon>
        <taxon>Euthyneura</taxon>
        <taxon>Panpulmonata</taxon>
        <taxon>Sacoglossa</taxon>
        <taxon>Placobranchoidea</taxon>
        <taxon>Plakobranchidae</taxon>
        <taxon>Plakobranchus</taxon>
    </lineage>
</organism>
<evidence type="ECO:0000256" key="1">
    <source>
        <dbReference type="SAM" id="MobiDB-lite"/>
    </source>
</evidence>
<proteinExistence type="predicted"/>
<dbReference type="Proteomes" id="UP000735302">
    <property type="component" value="Unassembled WGS sequence"/>
</dbReference>
<evidence type="ECO:0000313" key="2">
    <source>
        <dbReference type="EMBL" id="GFN94251.1"/>
    </source>
</evidence>
<protein>
    <submittedName>
        <fullName evidence="2">Uncharacterized protein</fullName>
    </submittedName>
</protein>
<name>A0AAV3ZI88_9GAST</name>
<comment type="caution">
    <text evidence="2">The sequence shown here is derived from an EMBL/GenBank/DDBJ whole genome shotgun (WGS) entry which is preliminary data.</text>
</comment>